<sequence>MSIFDARLDTLRAGAEAGDLDAALELGRLLCLLPVDPADLDRAGGLQQSWSEERRLRTVAGARPGDRLAANLLAGCLTRQIHHLRDTRPGDRDALTSRRLEAERLYVHVLAAHPDDPTARAGLARLGNLFSNELPTAPPGEYGYYLAECALVSGSGGTVVTFVHADADELRWALDLWLRLLGEEMGEDPELDDGDAAGLGADGFTLTTVVGGRALDTLDLEAHMVDRRIDWDALSVPPLSAPPLPPGHPGRLEDLDYDHGYSETGA</sequence>
<organism evidence="2 3">
    <name type="scientific">Actinomadura gamaensis</name>
    <dbReference type="NCBI Taxonomy" id="1763541"/>
    <lineage>
        <taxon>Bacteria</taxon>
        <taxon>Bacillati</taxon>
        <taxon>Actinomycetota</taxon>
        <taxon>Actinomycetes</taxon>
        <taxon>Streptosporangiales</taxon>
        <taxon>Thermomonosporaceae</taxon>
        <taxon>Actinomadura</taxon>
    </lineage>
</organism>
<dbReference type="EMBL" id="JBHSIT010000011">
    <property type="protein sequence ID" value="MFC4912006.1"/>
    <property type="molecule type" value="Genomic_DNA"/>
</dbReference>
<name>A0ABV9U9S4_9ACTN</name>
<dbReference type="Proteomes" id="UP001595872">
    <property type="component" value="Unassembled WGS sequence"/>
</dbReference>
<feature type="region of interest" description="Disordered" evidence="1">
    <location>
        <begin position="240"/>
        <end position="266"/>
    </location>
</feature>
<evidence type="ECO:0000313" key="2">
    <source>
        <dbReference type="EMBL" id="MFC4912006.1"/>
    </source>
</evidence>
<proteinExistence type="predicted"/>
<feature type="compositionally biased region" description="Basic and acidic residues" evidence="1">
    <location>
        <begin position="250"/>
        <end position="266"/>
    </location>
</feature>
<reference evidence="3" key="1">
    <citation type="journal article" date="2019" name="Int. J. Syst. Evol. Microbiol.">
        <title>The Global Catalogue of Microorganisms (GCM) 10K type strain sequencing project: providing services to taxonomists for standard genome sequencing and annotation.</title>
        <authorList>
            <consortium name="The Broad Institute Genomics Platform"/>
            <consortium name="The Broad Institute Genome Sequencing Center for Infectious Disease"/>
            <person name="Wu L."/>
            <person name="Ma J."/>
        </authorList>
    </citation>
    <scope>NUCLEOTIDE SEQUENCE [LARGE SCALE GENOMIC DNA]</scope>
    <source>
        <strain evidence="3">KLKA75</strain>
    </source>
</reference>
<evidence type="ECO:0000256" key="1">
    <source>
        <dbReference type="SAM" id="MobiDB-lite"/>
    </source>
</evidence>
<evidence type="ECO:0000313" key="3">
    <source>
        <dbReference type="Proteomes" id="UP001595872"/>
    </source>
</evidence>
<dbReference type="RefSeq" id="WP_378261509.1">
    <property type="nucleotide sequence ID" value="NZ_JBHSIT010000011.1"/>
</dbReference>
<accession>A0ABV9U9S4</accession>
<gene>
    <name evidence="2" type="ORF">ACFPCY_32205</name>
</gene>
<keyword evidence="3" id="KW-1185">Reference proteome</keyword>
<comment type="caution">
    <text evidence="2">The sequence shown here is derived from an EMBL/GenBank/DDBJ whole genome shotgun (WGS) entry which is preliminary data.</text>
</comment>
<protein>
    <submittedName>
        <fullName evidence="2">Uncharacterized protein</fullName>
    </submittedName>
</protein>